<feature type="domain" description="Leucine-rich repeat-containing N-terminal plant-type" evidence="18">
    <location>
        <begin position="50"/>
        <end position="89"/>
    </location>
</feature>
<dbReference type="Pfam" id="PF13516">
    <property type="entry name" value="LRR_6"/>
    <property type="match status" value="1"/>
</dbReference>
<dbReference type="EC" id="2.7.11.1" evidence="3"/>
<comment type="catalytic activity">
    <reaction evidence="16">
        <text>L-seryl-[protein] + ATP = O-phospho-L-seryl-[protein] + ADP + H(+)</text>
        <dbReference type="Rhea" id="RHEA:17989"/>
        <dbReference type="Rhea" id="RHEA-COMP:9863"/>
        <dbReference type="Rhea" id="RHEA-COMP:11604"/>
        <dbReference type="ChEBI" id="CHEBI:15378"/>
        <dbReference type="ChEBI" id="CHEBI:29999"/>
        <dbReference type="ChEBI" id="CHEBI:30616"/>
        <dbReference type="ChEBI" id="CHEBI:83421"/>
        <dbReference type="ChEBI" id="CHEBI:456216"/>
        <dbReference type="EC" id="2.7.11.1"/>
    </reaction>
</comment>
<evidence type="ECO:0000256" key="4">
    <source>
        <dbReference type="ARBA" id="ARBA00022475"/>
    </source>
</evidence>
<keyword evidence="7" id="KW-0808">Transferase</keyword>
<evidence type="ECO:0000256" key="13">
    <source>
        <dbReference type="ARBA" id="ARBA00023136"/>
    </source>
</evidence>
<dbReference type="EMBL" id="CM000136">
    <property type="protein sequence ID" value="EAY81345.1"/>
    <property type="molecule type" value="Genomic_DNA"/>
</dbReference>
<dbReference type="SUPFAM" id="SSF52058">
    <property type="entry name" value="L domain-like"/>
    <property type="match status" value="2"/>
</dbReference>
<keyword evidence="8" id="KW-0812">Transmembrane</keyword>
<comment type="similarity">
    <text evidence="2">Belongs to the RLP family.</text>
</comment>
<evidence type="ECO:0000256" key="7">
    <source>
        <dbReference type="ARBA" id="ARBA00022679"/>
    </source>
</evidence>
<evidence type="ECO:0000256" key="10">
    <source>
        <dbReference type="ARBA" id="ARBA00022737"/>
    </source>
</evidence>
<dbReference type="Proteomes" id="UP000007015">
    <property type="component" value="Chromosome 11"/>
</dbReference>
<dbReference type="AlphaFoldDB" id="A2ZFG1"/>
<dbReference type="Gene3D" id="3.80.10.10">
    <property type="entry name" value="Ribonuclease Inhibitor"/>
    <property type="match status" value="6"/>
</dbReference>
<evidence type="ECO:0000256" key="17">
    <source>
        <dbReference type="SAM" id="SignalP"/>
    </source>
</evidence>
<evidence type="ECO:0000256" key="14">
    <source>
        <dbReference type="ARBA" id="ARBA00023180"/>
    </source>
</evidence>
<dbReference type="GO" id="GO:0004674">
    <property type="term" value="F:protein serine/threonine kinase activity"/>
    <property type="evidence" value="ECO:0007669"/>
    <property type="project" value="UniProtKB-KW"/>
</dbReference>
<dbReference type="STRING" id="39946.A2ZFG1"/>
<keyword evidence="6" id="KW-0433">Leucine-rich repeat</keyword>
<name>A2ZFG1_ORYSI</name>
<feature type="chain" id="PRO_5002650875" description="non-specific serine/threonine protein kinase" evidence="17">
    <location>
        <begin position="26"/>
        <end position="740"/>
    </location>
</feature>
<dbReference type="OMA" id="CLPANME"/>
<organism evidence="19 20">
    <name type="scientific">Oryza sativa subsp. indica</name>
    <name type="common">Rice</name>
    <dbReference type="NCBI Taxonomy" id="39946"/>
    <lineage>
        <taxon>Eukaryota</taxon>
        <taxon>Viridiplantae</taxon>
        <taxon>Streptophyta</taxon>
        <taxon>Embryophyta</taxon>
        <taxon>Tracheophyta</taxon>
        <taxon>Spermatophyta</taxon>
        <taxon>Magnoliopsida</taxon>
        <taxon>Liliopsida</taxon>
        <taxon>Poales</taxon>
        <taxon>Poaceae</taxon>
        <taxon>BOP clade</taxon>
        <taxon>Oryzoideae</taxon>
        <taxon>Oryzeae</taxon>
        <taxon>Oryzinae</taxon>
        <taxon>Oryza</taxon>
        <taxon>Oryza sativa</taxon>
    </lineage>
</organism>
<dbReference type="FunFam" id="3.80.10.10:FF:000095">
    <property type="entry name" value="LRR receptor-like serine/threonine-protein kinase GSO1"/>
    <property type="match status" value="1"/>
</dbReference>
<dbReference type="Pfam" id="PF00560">
    <property type="entry name" value="LRR_1"/>
    <property type="match status" value="7"/>
</dbReference>
<dbReference type="InterPro" id="IPR001611">
    <property type="entry name" value="Leu-rich_rpt"/>
</dbReference>
<keyword evidence="10" id="KW-0677">Repeat</keyword>
<keyword evidence="9 17" id="KW-0732">Signal</keyword>
<keyword evidence="20" id="KW-1185">Reference proteome</keyword>
<dbReference type="SUPFAM" id="SSF52047">
    <property type="entry name" value="RNI-like"/>
    <property type="match status" value="1"/>
</dbReference>
<evidence type="ECO:0000256" key="11">
    <source>
        <dbReference type="ARBA" id="ARBA00022777"/>
    </source>
</evidence>
<protein>
    <recommendedName>
        <fullName evidence="3">non-specific serine/threonine protein kinase</fullName>
        <ecNumber evidence="3">2.7.11.1</ecNumber>
    </recommendedName>
</protein>
<evidence type="ECO:0000256" key="2">
    <source>
        <dbReference type="ARBA" id="ARBA00009592"/>
    </source>
</evidence>
<dbReference type="FunFam" id="3.80.10.10:FF:000649">
    <property type="entry name" value="Leucine Rich Repeat family protein"/>
    <property type="match status" value="1"/>
</dbReference>
<comment type="catalytic activity">
    <reaction evidence="15">
        <text>L-threonyl-[protein] + ATP = O-phospho-L-threonyl-[protein] + ADP + H(+)</text>
        <dbReference type="Rhea" id="RHEA:46608"/>
        <dbReference type="Rhea" id="RHEA-COMP:11060"/>
        <dbReference type="Rhea" id="RHEA-COMP:11605"/>
        <dbReference type="ChEBI" id="CHEBI:15378"/>
        <dbReference type="ChEBI" id="CHEBI:30013"/>
        <dbReference type="ChEBI" id="CHEBI:30616"/>
        <dbReference type="ChEBI" id="CHEBI:61977"/>
        <dbReference type="ChEBI" id="CHEBI:456216"/>
        <dbReference type="EC" id="2.7.11.1"/>
    </reaction>
</comment>
<evidence type="ECO:0000256" key="5">
    <source>
        <dbReference type="ARBA" id="ARBA00022527"/>
    </source>
</evidence>
<dbReference type="FunFam" id="3.80.10.10:FF:000041">
    <property type="entry name" value="LRR receptor-like serine/threonine-protein kinase ERECTA"/>
    <property type="match status" value="1"/>
</dbReference>
<evidence type="ECO:0000256" key="15">
    <source>
        <dbReference type="ARBA" id="ARBA00047899"/>
    </source>
</evidence>
<proteinExistence type="inferred from homology"/>
<dbReference type="InterPro" id="IPR046956">
    <property type="entry name" value="RLP23-like"/>
</dbReference>
<dbReference type="Pfam" id="PF13855">
    <property type="entry name" value="LRR_8"/>
    <property type="match status" value="1"/>
</dbReference>
<dbReference type="InterPro" id="IPR032675">
    <property type="entry name" value="LRR_dom_sf"/>
</dbReference>
<dbReference type="GO" id="GO:0005886">
    <property type="term" value="C:plasma membrane"/>
    <property type="evidence" value="ECO:0007669"/>
    <property type="project" value="UniProtKB-SubCell"/>
</dbReference>
<evidence type="ECO:0000256" key="9">
    <source>
        <dbReference type="ARBA" id="ARBA00022729"/>
    </source>
</evidence>
<evidence type="ECO:0000256" key="12">
    <source>
        <dbReference type="ARBA" id="ARBA00022989"/>
    </source>
</evidence>
<keyword evidence="13" id="KW-0472">Membrane</keyword>
<evidence type="ECO:0000256" key="8">
    <source>
        <dbReference type="ARBA" id="ARBA00022692"/>
    </source>
</evidence>
<dbReference type="Gramene" id="BGIOSGA035459-TA">
    <property type="protein sequence ID" value="BGIOSGA035459-PA"/>
    <property type="gene ID" value="BGIOSGA035459"/>
</dbReference>
<dbReference type="HOGENOM" id="CLU_000288_18_3_1"/>
<accession>A2ZFG1</accession>
<keyword evidence="14" id="KW-0325">Glycoprotein</keyword>
<evidence type="ECO:0000256" key="3">
    <source>
        <dbReference type="ARBA" id="ARBA00012513"/>
    </source>
</evidence>
<evidence type="ECO:0000256" key="1">
    <source>
        <dbReference type="ARBA" id="ARBA00004251"/>
    </source>
</evidence>
<keyword evidence="11" id="KW-0418">Kinase</keyword>
<evidence type="ECO:0000313" key="19">
    <source>
        <dbReference type="EMBL" id="EAY81345.1"/>
    </source>
</evidence>
<comment type="subcellular location">
    <subcellularLocation>
        <location evidence="1">Cell membrane</location>
        <topology evidence="1">Single-pass type I membrane protein</topology>
    </subcellularLocation>
</comment>
<keyword evidence="4" id="KW-1003">Cell membrane</keyword>
<dbReference type="SMART" id="SM00369">
    <property type="entry name" value="LRR_TYP"/>
    <property type="match status" value="7"/>
</dbReference>
<dbReference type="Pfam" id="PF08263">
    <property type="entry name" value="LRRNT_2"/>
    <property type="match status" value="1"/>
</dbReference>
<feature type="signal peptide" evidence="17">
    <location>
        <begin position="1"/>
        <end position="25"/>
    </location>
</feature>
<keyword evidence="5" id="KW-0723">Serine/threonine-protein kinase</keyword>
<dbReference type="PANTHER" id="PTHR48063">
    <property type="entry name" value="LRR RECEPTOR-LIKE KINASE"/>
    <property type="match status" value="1"/>
</dbReference>
<evidence type="ECO:0000256" key="6">
    <source>
        <dbReference type="ARBA" id="ARBA00022614"/>
    </source>
</evidence>
<evidence type="ECO:0000259" key="18">
    <source>
        <dbReference type="Pfam" id="PF08263"/>
    </source>
</evidence>
<evidence type="ECO:0000313" key="20">
    <source>
        <dbReference type="Proteomes" id="UP000007015"/>
    </source>
</evidence>
<sequence length="740" mass="82117">MHPCSANFFLINLLLIGGAATLSMATDALVPWEPTTGSGAAAAASCLPWEREALLAFKRGITGDPVGRLASWKKEDHADCCRWRGVRCSNLTGHVLGLHLQNDKVAVWDMYIEFYSDFDATALAGQITTPLLALEHLEHLDLSNNNLTGPTGRLPEFVGSLKNLRYLNLSGMPFMGMVPRQLGNLSKLQCLDLSNGKGMHSTDISWLPHLLWLRYLDLSRVNLTTIYDSPHVINMNRNLRALHLSDCSLSSASQSLSQLNLKRLEKLDLSENNFNHSLESCWFWNLTSLKYLDLSDNMLYGEVPIALGDMTSLQVFELLNYEGAPCTMEPNLLRNLCNLEILDIRQSLSYGNVTEMLDNLMYCSNNKLREVILGQNNLTGTLPTGLGKFTSLHTLLLYDNQLTGSVPYDIGLMISLTDLDLSSNNLTGEITEKHFAGLKSLKNIDLSYNQDLKIVLGPEWLPPFRLDVANFALCQIGPAFPSWLQRLDEVGWLDVSHTGITGQFPHWFSTVLSKLIILRMSNNQISGCLPANMEIMSVRLLDLSSNQITGDIPTLPPNLSSLDISNNMLSGRLASKNFGAPQLNNLRLSSNNIKGPIPGFVCELRYLEDLDLSNNLLEGEFPQCSGRKLKYIDLSNNSLSGRFLPSLRGNKQIQFLDLSSNKFNGTLPSWIGDLQELQFLALSNNTFSGHIPTSIGNLGNLYQLKLSKNMFSGHIPTSIGNLRNLYQLKLESNNISGVLP</sequence>
<reference evidence="19 20" key="1">
    <citation type="journal article" date="2005" name="PLoS Biol.">
        <title>The genomes of Oryza sativa: a history of duplications.</title>
        <authorList>
            <person name="Yu J."/>
            <person name="Wang J."/>
            <person name="Lin W."/>
            <person name="Li S."/>
            <person name="Li H."/>
            <person name="Zhou J."/>
            <person name="Ni P."/>
            <person name="Dong W."/>
            <person name="Hu S."/>
            <person name="Zeng C."/>
            <person name="Zhang J."/>
            <person name="Zhang Y."/>
            <person name="Li R."/>
            <person name="Xu Z."/>
            <person name="Li S."/>
            <person name="Li X."/>
            <person name="Zheng H."/>
            <person name="Cong L."/>
            <person name="Lin L."/>
            <person name="Yin J."/>
            <person name="Geng J."/>
            <person name="Li G."/>
            <person name="Shi J."/>
            <person name="Liu J."/>
            <person name="Lv H."/>
            <person name="Li J."/>
            <person name="Wang J."/>
            <person name="Deng Y."/>
            <person name="Ran L."/>
            <person name="Shi X."/>
            <person name="Wang X."/>
            <person name="Wu Q."/>
            <person name="Li C."/>
            <person name="Ren X."/>
            <person name="Wang J."/>
            <person name="Wang X."/>
            <person name="Li D."/>
            <person name="Liu D."/>
            <person name="Zhang X."/>
            <person name="Ji Z."/>
            <person name="Zhao W."/>
            <person name="Sun Y."/>
            <person name="Zhang Z."/>
            <person name="Bao J."/>
            <person name="Han Y."/>
            <person name="Dong L."/>
            <person name="Ji J."/>
            <person name="Chen P."/>
            <person name="Wu S."/>
            <person name="Liu J."/>
            <person name="Xiao Y."/>
            <person name="Bu D."/>
            <person name="Tan J."/>
            <person name="Yang L."/>
            <person name="Ye C."/>
            <person name="Zhang J."/>
            <person name="Xu J."/>
            <person name="Zhou Y."/>
            <person name="Yu Y."/>
            <person name="Zhang B."/>
            <person name="Zhuang S."/>
            <person name="Wei H."/>
            <person name="Liu B."/>
            <person name="Lei M."/>
            <person name="Yu H."/>
            <person name="Li Y."/>
            <person name="Xu H."/>
            <person name="Wei S."/>
            <person name="He X."/>
            <person name="Fang L."/>
            <person name="Zhang Z."/>
            <person name="Zhang Y."/>
            <person name="Huang X."/>
            <person name="Su Z."/>
            <person name="Tong W."/>
            <person name="Li J."/>
            <person name="Tong Z."/>
            <person name="Li S."/>
            <person name="Ye J."/>
            <person name="Wang L."/>
            <person name="Fang L."/>
            <person name="Lei T."/>
            <person name="Chen C."/>
            <person name="Chen H."/>
            <person name="Xu Z."/>
            <person name="Li H."/>
            <person name="Huang H."/>
            <person name="Zhang F."/>
            <person name="Xu H."/>
            <person name="Li N."/>
            <person name="Zhao C."/>
            <person name="Li S."/>
            <person name="Dong L."/>
            <person name="Huang Y."/>
            <person name="Li L."/>
            <person name="Xi Y."/>
            <person name="Qi Q."/>
            <person name="Li W."/>
            <person name="Zhang B."/>
            <person name="Hu W."/>
            <person name="Zhang Y."/>
            <person name="Tian X."/>
            <person name="Jiao Y."/>
            <person name="Liang X."/>
            <person name="Jin J."/>
            <person name="Gao L."/>
            <person name="Zheng W."/>
            <person name="Hao B."/>
            <person name="Liu S."/>
            <person name="Wang W."/>
            <person name="Yuan L."/>
            <person name="Cao M."/>
            <person name="McDermott J."/>
            <person name="Samudrala R."/>
            <person name="Wang J."/>
            <person name="Wong G.K."/>
            <person name="Yang H."/>
        </authorList>
    </citation>
    <scope>NUCLEOTIDE SEQUENCE [LARGE SCALE GENOMIC DNA]</scope>
    <source>
        <strain evidence="20">cv. 93-11</strain>
    </source>
</reference>
<gene>
    <name evidence="19" type="ORF">OsI_36518</name>
</gene>
<dbReference type="PANTHER" id="PTHR48063:SF90">
    <property type="entry name" value="OS11G0565920 PROTEIN"/>
    <property type="match status" value="1"/>
</dbReference>
<dbReference type="PRINTS" id="PR00019">
    <property type="entry name" value="LEURICHRPT"/>
</dbReference>
<dbReference type="InterPro" id="IPR013210">
    <property type="entry name" value="LRR_N_plant-typ"/>
</dbReference>
<keyword evidence="12" id="KW-1133">Transmembrane helix</keyword>
<evidence type="ECO:0000256" key="16">
    <source>
        <dbReference type="ARBA" id="ARBA00048679"/>
    </source>
</evidence>
<dbReference type="InterPro" id="IPR003591">
    <property type="entry name" value="Leu-rich_rpt_typical-subtyp"/>
</dbReference>